<reference evidence="1 2" key="1">
    <citation type="submission" date="2019-05" db="EMBL/GenBank/DDBJ databases">
        <title>Another draft genome of Portunus trituberculatus and its Hox gene families provides insights of decapod evolution.</title>
        <authorList>
            <person name="Jeong J.-H."/>
            <person name="Song I."/>
            <person name="Kim S."/>
            <person name="Choi T."/>
            <person name="Kim D."/>
            <person name="Ryu S."/>
            <person name="Kim W."/>
        </authorList>
    </citation>
    <scope>NUCLEOTIDE SEQUENCE [LARGE SCALE GENOMIC DNA]</scope>
    <source>
        <tissue evidence="1">Muscle</tissue>
    </source>
</reference>
<comment type="caution">
    <text evidence="1">The sequence shown here is derived from an EMBL/GenBank/DDBJ whole genome shotgun (WGS) entry which is preliminary data.</text>
</comment>
<evidence type="ECO:0000313" key="2">
    <source>
        <dbReference type="Proteomes" id="UP000324222"/>
    </source>
</evidence>
<dbReference type="EMBL" id="VSRR010015636">
    <property type="protein sequence ID" value="MPC58394.1"/>
    <property type="molecule type" value="Genomic_DNA"/>
</dbReference>
<evidence type="ECO:0000313" key="1">
    <source>
        <dbReference type="EMBL" id="MPC58394.1"/>
    </source>
</evidence>
<keyword evidence="2" id="KW-1185">Reference proteome</keyword>
<dbReference type="AlphaFoldDB" id="A0A5B7GP85"/>
<organism evidence="1 2">
    <name type="scientific">Portunus trituberculatus</name>
    <name type="common">Swimming crab</name>
    <name type="synonym">Neptunus trituberculatus</name>
    <dbReference type="NCBI Taxonomy" id="210409"/>
    <lineage>
        <taxon>Eukaryota</taxon>
        <taxon>Metazoa</taxon>
        <taxon>Ecdysozoa</taxon>
        <taxon>Arthropoda</taxon>
        <taxon>Crustacea</taxon>
        <taxon>Multicrustacea</taxon>
        <taxon>Malacostraca</taxon>
        <taxon>Eumalacostraca</taxon>
        <taxon>Eucarida</taxon>
        <taxon>Decapoda</taxon>
        <taxon>Pleocyemata</taxon>
        <taxon>Brachyura</taxon>
        <taxon>Eubrachyura</taxon>
        <taxon>Portunoidea</taxon>
        <taxon>Portunidae</taxon>
        <taxon>Portuninae</taxon>
        <taxon>Portunus</taxon>
    </lineage>
</organism>
<proteinExistence type="predicted"/>
<protein>
    <submittedName>
        <fullName evidence="1">Uncharacterized protein</fullName>
    </submittedName>
</protein>
<gene>
    <name evidence="1" type="ORF">E2C01_052398</name>
</gene>
<name>A0A5B7GP85_PORTR</name>
<dbReference type="Proteomes" id="UP000324222">
    <property type="component" value="Unassembled WGS sequence"/>
</dbReference>
<accession>A0A5B7GP85</accession>
<sequence>MISIFYTTELETPLLKLQAAPGFPEFVCRECRVAGGGSALPWILPGNEPQLPTLISHPKGSRAVFMPRSQTNVPNSYSFLRLKLFFFFLVSFLPGQCRVSFQAFLRRTFSTFPSPSPPSPFALLILVCGCITTHARCWKLIEIDNMFVRSLWYRVIA</sequence>